<accession>A0A834SNM4</accession>
<evidence type="ECO:0000313" key="1">
    <source>
        <dbReference type="EMBL" id="KAF7804107.1"/>
    </source>
</evidence>
<evidence type="ECO:0000313" key="2">
    <source>
        <dbReference type="Proteomes" id="UP000634136"/>
    </source>
</evidence>
<gene>
    <name evidence="1" type="ORF">G2W53_043218</name>
</gene>
<sequence>MVSWLATSDAAWYCDQRGSLTNTNNTFIDGEPGSSRFKLLQKKQNKT</sequence>
<organism evidence="1 2">
    <name type="scientific">Senna tora</name>
    <dbReference type="NCBI Taxonomy" id="362788"/>
    <lineage>
        <taxon>Eukaryota</taxon>
        <taxon>Viridiplantae</taxon>
        <taxon>Streptophyta</taxon>
        <taxon>Embryophyta</taxon>
        <taxon>Tracheophyta</taxon>
        <taxon>Spermatophyta</taxon>
        <taxon>Magnoliopsida</taxon>
        <taxon>eudicotyledons</taxon>
        <taxon>Gunneridae</taxon>
        <taxon>Pentapetalae</taxon>
        <taxon>rosids</taxon>
        <taxon>fabids</taxon>
        <taxon>Fabales</taxon>
        <taxon>Fabaceae</taxon>
        <taxon>Caesalpinioideae</taxon>
        <taxon>Cassia clade</taxon>
        <taxon>Senna</taxon>
    </lineage>
</organism>
<proteinExistence type="predicted"/>
<dbReference type="AlphaFoldDB" id="A0A834SNM4"/>
<dbReference type="Proteomes" id="UP000634136">
    <property type="component" value="Unassembled WGS sequence"/>
</dbReference>
<comment type="caution">
    <text evidence="1">The sequence shown here is derived from an EMBL/GenBank/DDBJ whole genome shotgun (WGS) entry which is preliminary data.</text>
</comment>
<name>A0A834SNM4_9FABA</name>
<protein>
    <submittedName>
        <fullName evidence="1">Uncharacterized protein</fullName>
    </submittedName>
</protein>
<dbReference type="EMBL" id="JAAIUW010000013">
    <property type="protein sequence ID" value="KAF7804107.1"/>
    <property type="molecule type" value="Genomic_DNA"/>
</dbReference>
<reference evidence="1" key="1">
    <citation type="submission" date="2020-09" db="EMBL/GenBank/DDBJ databases">
        <title>Genome-Enabled Discovery of Anthraquinone Biosynthesis in Senna tora.</title>
        <authorList>
            <person name="Kang S.-H."/>
            <person name="Pandey R.P."/>
            <person name="Lee C.-M."/>
            <person name="Sim J.-S."/>
            <person name="Jeong J.-T."/>
            <person name="Choi B.-S."/>
            <person name="Jung M."/>
            <person name="Ginzburg D."/>
            <person name="Zhao K."/>
            <person name="Won S.Y."/>
            <person name="Oh T.-J."/>
            <person name="Yu Y."/>
            <person name="Kim N.-H."/>
            <person name="Lee O.R."/>
            <person name="Lee T.-H."/>
            <person name="Bashyal P."/>
            <person name="Kim T.-S."/>
            <person name="Lee W.-H."/>
            <person name="Kawkins C."/>
            <person name="Kim C.-K."/>
            <person name="Kim J.S."/>
            <person name="Ahn B.O."/>
            <person name="Rhee S.Y."/>
            <person name="Sohng J.K."/>
        </authorList>
    </citation>
    <scope>NUCLEOTIDE SEQUENCE</scope>
    <source>
        <tissue evidence="1">Leaf</tissue>
    </source>
</reference>
<keyword evidence="2" id="KW-1185">Reference proteome</keyword>